<evidence type="ECO:0000256" key="6">
    <source>
        <dbReference type="ARBA" id="ARBA00022679"/>
    </source>
</evidence>
<protein>
    <recommendedName>
        <fullName evidence="4">histidinol-phosphate transaminase</fullName>
        <ecNumber evidence="4">2.6.1.9</ecNumber>
    </recommendedName>
</protein>
<dbReference type="InterPro" id="IPR006076">
    <property type="entry name" value="FAD-dep_OxRdtase"/>
</dbReference>
<comment type="similarity">
    <text evidence="3">Belongs to the class-II pyridoxal-phosphate-dependent aminotransferase family.</text>
</comment>
<dbReference type="InterPro" id="IPR001917">
    <property type="entry name" value="Aminotrans_II_pyridoxalP_BS"/>
</dbReference>
<evidence type="ECO:0000313" key="13">
    <source>
        <dbReference type="Proteomes" id="UP000522262"/>
    </source>
</evidence>
<evidence type="ECO:0000256" key="5">
    <source>
        <dbReference type="ARBA" id="ARBA00022576"/>
    </source>
</evidence>
<dbReference type="InterPro" id="IPR015424">
    <property type="entry name" value="PyrdxlP-dep_Trfase"/>
</dbReference>
<comment type="caution">
    <text evidence="12">The sequence shown here is derived from an EMBL/GenBank/DDBJ whole genome shotgun (WGS) entry which is preliminary data.</text>
</comment>
<dbReference type="GO" id="GO:0004400">
    <property type="term" value="F:histidinol-phosphate transaminase activity"/>
    <property type="evidence" value="ECO:0007669"/>
    <property type="project" value="UniProtKB-EC"/>
</dbReference>
<comment type="catalytic activity">
    <reaction evidence="8">
        <text>L-histidinol phosphate + 2-oxoglutarate = 3-(imidazol-4-yl)-2-oxopropyl phosphate + L-glutamate</text>
        <dbReference type="Rhea" id="RHEA:23744"/>
        <dbReference type="ChEBI" id="CHEBI:16810"/>
        <dbReference type="ChEBI" id="CHEBI:29985"/>
        <dbReference type="ChEBI" id="CHEBI:57766"/>
        <dbReference type="ChEBI" id="CHEBI:57980"/>
        <dbReference type="EC" id="2.6.1.9"/>
    </reaction>
</comment>
<dbReference type="PANTHER" id="PTHR42885">
    <property type="entry name" value="HISTIDINOL-PHOSPHATE AMINOTRANSFERASE-RELATED"/>
    <property type="match status" value="1"/>
</dbReference>
<comment type="cofactor">
    <cofactor evidence="1">
        <name>pyridoxal 5'-phosphate</name>
        <dbReference type="ChEBI" id="CHEBI:597326"/>
    </cofactor>
</comment>
<dbReference type="PANTHER" id="PTHR42885:SF2">
    <property type="entry name" value="HISTIDINOL-PHOSPHATE AMINOTRANSFERASE"/>
    <property type="match status" value="1"/>
</dbReference>
<dbReference type="Gene3D" id="3.40.640.10">
    <property type="entry name" value="Type I PLP-dependent aspartate aminotransferase-like (Major domain)"/>
    <property type="match status" value="1"/>
</dbReference>
<name>A0A8H5ITR9_9HYPO</name>
<dbReference type="AlphaFoldDB" id="A0A8H5ITR9"/>
<evidence type="ECO:0000256" key="7">
    <source>
        <dbReference type="ARBA" id="ARBA00022898"/>
    </source>
</evidence>
<dbReference type="Gene3D" id="3.50.50.60">
    <property type="entry name" value="FAD/NAD(P)-binding domain"/>
    <property type="match status" value="1"/>
</dbReference>
<dbReference type="Gene3D" id="3.30.9.10">
    <property type="entry name" value="D-Amino Acid Oxidase, subunit A, domain 2"/>
    <property type="match status" value="1"/>
</dbReference>
<dbReference type="Gene3D" id="3.90.1150.10">
    <property type="entry name" value="Aspartate Aminotransferase, domain 1"/>
    <property type="match status" value="1"/>
</dbReference>
<evidence type="ECO:0000256" key="9">
    <source>
        <dbReference type="SAM" id="MobiDB-lite"/>
    </source>
</evidence>
<evidence type="ECO:0000313" key="12">
    <source>
        <dbReference type="EMBL" id="KAF5541863.1"/>
    </source>
</evidence>
<dbReference type="InterPro" id="IPR004839">
    <property type="entry name" value="Aminotransferase_I/II_large"/>
</dbReference>
<keyword evidence="5 12" id="KW-0032">Aminotransferase</keyword>
<evidence type="ECO:0000256" key="2">
    <source>
        <dbReference type="ARBA" id="ARBA00005011"/>
    </source>
</evidence>
<evidence type="ECO:0000259" key="10">
    <source>
        <dbReference type="Pfam" id="PF00155"/>
    </source>
</evidence>
<feature type="region of interest" description="Disordered" evidence="9">
    <location>
        <begin position="435"/>
        <end position="469"/>
    </location>
</feature>
<dbReference type="GO" id="GO:0030170">
    <property type="term" value="F:pyridoxal phosphate binding"/>
    <property type="evidence" value="ECO:0007669"/>
    <property type="project" value="InterPro"/>
</dbReference>
<reference evidence="12 13" key="1">
    <citation type="submission" date="2020-05" db="EMBL/GenBank/DDBJ databases">
        <title>Identification and distribution of gene clusters putatively required for synthesis of sphingolipid metabolism inhibitors in phylogenetically diverse species of the filamentous fungus Fusarium.</title>
        <authorList>
            <person name="Kim H.-S."/>
            <person name="Busman M."/>
            <person name="Brown D.W."/>
            <person name="Divon H."/>
            <person name="Uhlig S."/>
            <person name="Proctor R.H."/>
        </authorList>
    </citation>
    <scope>NUCLEOTIDE SEQUENCE [LARGE SCALE GENOMIC DNA]</scope>
    <source>
        <strain evidence="12 13">NRRL 53147</strain>
    </source>
</reference>
<evidence type="ECO:0000256" key="8">
    <source>
        <dbReference type="ARBA" id="ARBA00047481"/>
    </source>
</evidence>
<dbReference type="Pfam" id="PF01266">
    <property type="entry name" value="DAO"/>
    <property type="match status" value="1"/>
</dbReference>
<sequence>MRRNSPFDITKCARPNILALEPYTSERDDYPPGVDITLLDANENAFGPSIDFNRSGSKSNGDKGEPVALNPKGADKAAVIEQPTVDPKGLQLHRYPDAHSMQLRQKFCDFRQVQSAKPLTVQNVCLTVGGDESIDIIIRVFCTPGKDKILICPPTYGMYEVSAHVNDVGIVKVNLDVDNGFVLRSDAINEVLSADPTIKVVFICSPGNPAGNLLERSDIVKVLEHPTWNGIVVVDEAYIDFAPEGSSFVTEVNTWHNLIVAHTMSKAFGLAAIRLGISYSQPQITRLMNNVRGPYNMAAPTVALASAALSPDGLCVMRENRVMMVQQRDRLLQELPKIPGFGRFLGDFHTNFVLAQFLNKPADQGGVPDNATATALKDSLATRGPILVRDRSKQIGCSGCLRITVGNKEQVDDLLVQIRTTLEEMYKAKYLSNGVQDSTKTTEGPSTHCLSRASVRAGSPIPSSSARNQVDHPAAYGGLRATCAQKRLAIFRSRMNGYEANTVNSAQMSSDHQPRNIVIIGSPSSPSVAYNPQRDQITILEASSIASAASGKAGGLIALWAYPSCIVPLSFQLHADLAAHHGGAEKWGYRRIHSARLGARGRTRSGLASGSDAGARGNMVIPTVPADLDWLHVENVHSYRSTGTPENTAQVIPYEFTTAMAELAIEKGANVVLGRATSIDTASGVAKSVTYVPKGDSASATVPATDIVLCAGPWTRSLLPAAPIVGLRQHSVIMRPTRPRPLSGYMLFTEISLATSGVRRAKHVTAEIFTRPNNTVWAAGDTDDIASFNIPETAEAVLPDEETCDNILAHVGAISDELGTSEVLSRQACYLPNVEGDVPGPILGSTAVKGLWIASGHSCWGIQNGPGTGKIMAEFVYDGKAMSADVDELDIRHLDGGSQD</sequence>
<dbReference type="EC" id="2.6.1.9" evidence="4"/>
<dbReference type="InterPro" id="IPR036188">
    <property type="entry name" value="FAD/NAD-bd_sf"/>
</dbReference>
<dbReference type="InterPro" id="IPR015421">
    <property type="entry name" value="PyrdxlP-dep_Trfase_major"/>
</dbReference>
<evidence type="ECO:0000256" key="4">
    <source>
        <dbReference type="ARBA" id="ARBA00012748"/>
    </source>
</evidence>
<evidence type="ECO:0000259" key="11">
    <source>
        <dbReference type="Pfam" id="PF01266"/>
    </source>
</evidence>
<organism evidence="12 13">
    <name type="scientific">Fusarium mexicanum</name>
    <dbReference type="NCBI Taxonomy" id="751941"/>
    <lineage>
        <taxon>Eukaryota</taxon>
        <taxon>Fungi</taxon>
        <taxon>Dikarya</taxon>
        <taxon>Ascomycota</taxon>
        <taxon>Pezizomycotina</taxon>
        <taxon>Sordariomycetes</taxon>
        <taxon>Hypocreomycetidae</taxon>
        <taxon>Hypocreales</taxon>
        <taxon>Nectriaceae</taxon>
        <taxon>Fusarium</taxon>
        <taxon>Fusarium fujikuroi species complex</taxon>
    </lineage>
</organism>
<dbReference type="CDD" id="cd00609">
    <property type="entry name" value="AAT_like"/>
    <property type="match status" value="1"/>
</dbReference>
<dbReference type="Proteomes" id="UP000522262">
    <property type="component" value="Unassembled WGS sequence"/>
</dbReference>
<feature type="compositionally biased region" description="Polar residues" evidence="9">
    <location>
        <begin position="435"/>
        <end position="449"/>
    </location>
</feature>
<feature type="domain" description="Aminotransferase class I/classII large" evidence="10">
    <location>
        <begin position="91"/>
        <end position="416"/>
    </location>
</feature>
<comment type="pathway">
    <text evidence="2">Amino-acid biosynthesis; L-histidine biosynthesis; L-histidine from 5-phospho-alpha-D-ribose 1-diphosphate: step 7/9.</text>
</comment>
<keyword evidence="7" id="KW-0663">Pyridoxal phosphate</keyword>
<gene>
    <name evidence="12" type="ORF">FMEXI_7787</name>
</gene>
<proteinExistence type="inferred from homology"/>
<dbReference type="SUPFAM" id="SSF53383">
    <property type="entry name" value="PLP-dependent transferases"/>
    <property type="match status" value="1"/>
</dbReference>
<dbReference type="EMBL" id="JAAOAM010000174">
    <property type="protein sequence ID" value="KAF5541863.1"/>
    <property type="molecule type" value="Genomic_DNA"/>
</dbReference>
<keyword evidence="13" id="KW-1185">Reference proteome</keyword>
<dbReference type="SUPFAM" id="SSF51905">
    <property type="entry name" value="FAD/NAD(P)-binding domain"/>
    <property type="match status" value="1"/>
</dbReference>
<keyword evidence="6 12" id="KW-0808">Transferase</keyword>
<evidence type="ECO:0000256" key="3">
    <source>
        <dbReference type="ARBA" id="ARBA00008392"/>
    </source>
</evidence>
<dbReference type="InterPro" id="IPR015422">
    <property type="entry name" value="PyrdxlP-dep_Trfase_small"/>
</dbReference>
<feature type="region of interest" description="Disordered" evidence="9">
    <location>
        <begin position="49"/>
        <end position="74"/>
    </location>
</feature>
<dbReference type="Pfam" id="PF00155">
    <property type="entry name" value="Aminotran_1_2"/>
    <property type="match status" value="1"/>
</dbReference>
<accession>A0A8H5ITR9</accession>
<dbReference type="PROSITE" id="PS00599">
    <property type="entry name" value="AA_TRANSFER_CLASS_2"/>
    <property type="match status" value="1"/>
</dbReference>
<evidence type="ECO:0000256" key="1">
    <source>
        <dbReference type="ARBA" id="ARBA00001933"/>
    </source>
</evidence>
<feature type="domain" description="FAD dependent oxidoreductase" evidence="11">
    <location>
        <begin position="528"/>
        <end position="874"/>
    </location>
</feature>